<proteinExistence type="predicted"/>
<evidence type="ECO:0000313" key="3">
    <source>
        <dbReference type="RefSeq" id="XP_023938505.2"/>
    </source>
</evidence>
<dbReference type="Proteomes" id="UP001652582">
    <property type="component" value="Chromosome 14"/>
</dbReference>
<sequence>MTRDYSNIYNLEVATSYLSNMFSSKSLVSIFVLCLVHESLSKPYSSSVEGRGVGSTLWGWISYPFTWWSSDVNEIPFETGPGVGTNPFDGSNSVEIESYNVSLWCTDQTCTTIKCNRLGCKNITCNLYDTDMTGECRHYNTKVKPEEPTTPRSTETSLKPQPEDQKSENSSQPTVVPNTVISSTENYNTQVTEDRPLELEAVLSSTVTENVEKEVA</sequence>
<keyword evidence="2" id="KW-1185">Reference proteome</keyword>
<feature type="compositionally biased region" description="Polar residues" evidence="1">
    <location>
        <begin position="168"/>
        <end position="191"/>
    </location>
</feature>
<gene>
    <name evidence="3" type="primary">LOC112046188</name>
</gene>
<name>A0A6J1MSA2_BICAN</name>
<accession>A0A6J1MSA2</accession>
<dbReference type="KEGG" id="bany:112046188"/>
<evidence type="ECO:0000256" key="1">
    <source>
        <dbReference type="SAM" id="MobiDB-lite"/>
    </source>
</evidence>
<protein>
    <submittedName>
        <fullName evidence="3">Uncharacterized protein LOC112046188</fullName>
    </submittedName>
</protein>
<dbReference type="GeneID" id="112046188"/>
<dbReference type="OrthoDB" id="7483946at2759"/>
<evidence type="ECO:0000313" key="2">
    <source>
        <dbReference type="Proteomes" id="UP001652582"/>
    </source>
</evidence>
<dbReference type="RefSeq" id="XP_023938505.2">
    <property type="nucleotide sequence ID" value="XM_024082737.2"/>
</dbReference>
<organism evidence="2 3">
    <name type="scientific">Bicyclus anynana</name>
    <name type="common">Squinting bush brown butterfly</name>
    <dbReference type="NCBI Taxonomy" id="110368"/>
    <lineage>
        <taxon>Eukaryota</taxon>
        <taxon>Metazoa</taxon>
        <taxon>Ecdysozoa</taxon>
        <taxon>Arthropoda</taxon>
        <taxon>Hexapoda</taxon>
        <taxon>Insecta</taxon>
        <taxon>Pterygota</taxon>
        <taxon>Neoptera</taxon>
        <taxon>Endopterygota</taxon>
        <taxon>Lepidoptera</taxon>
        <taxon>Glossata</taxon>
        <taxon>Ditrysia</taxon>
        <taxon>Papilionoidea</taxon>
        <taxon>Nymphalidae</taxon>
        <taxon>Satyrinae</taxon>
        <taxon>Satyrini</taxon>
        <taxon>Mycalesina</taxon>
        <taxon>Bicyclus</taxon>
    </lineage>
</organism>
<dbReference type="AlphaFoldDB" id="A0A6J1MSA2"/>
<feature type="region of interest" description="Disordered" evidence="1">
    <location>
        <begin position="142"/>
        <end position="196"/>
    </location>
</feature>
<reference evidence="3" key="1">
    <citation type="submission" date="2025-08" db="UniProtKB">
        <authorList>
            <consortium name="RefSeq"/>
        </authorList>
    </citation>
    <scope>IDENTIFICATION</scope>
</reference>